<keyword evidence="5" id="KW-1185">Reference proteome</keyword>
<sequence length="294" mass="33507">MLELCKNDADLLSRSCFATSLYKNKECWRKNMKLKRLVALFAFVTLGTIAAGCGNKKAEVKTITVGTGTNYRPFVYQTKSGKDTGYEIAVLKAIDKKLPQYKFKVSHYDFTNLFPALKNKRIDILANQIESNSERRKLYQFSKEGYTNYDLHIVSLYGKYHTLKDLKGKKVYAIPGGNAPLILENYIKAHPENKFKIVYGNWSDQLLYKSFKNKTVDATLGTKFSADFTNKQLGSHYVYSDKPVNTSSTYYLFRKKDPDSTKLNSQVSKALKQLKDDGTLKKLSVKYLGGDYTN</sequence>
<proteinExistence type="predicted"/>
<dbReference type="eggNOG" id="COG0834">
    <property type="taxonomic scope" value="Bacteria"/>
</dbReference>
<dbReference type="PATRIC" id="fig|1423806.3.peg.800"/>
<accession>A0A0R2DU70</accession>
<keyword evidence="2" id="KW-0812">Transmembrane</keyword>
<reference evidence="4 5" key="1">
    <citation type="journal article" date="2015" name="Genome Announc.">
        <title>Expanding the biotechnology potential of lactobacilli through comparative genomics of 213 strains and associated genera.</title>
        <authorList>
            <person name="Sun Z."/>
            <person name="Harris H.M."/>
            <person name="McCann A."/>
            <person name="Guo C."/>
            <person name="Argimon S."/>
            <person name="Zhang W."/>
            <person name="Yang X."/>
            <person name="Jeffery I.B."/>
            <person name="Cooney J.C."/>
            <person name="Kagawa T.F."/>
            <person name="Liu W."/>
            <person name="Song Y."/>
            <person name="Salvetti E."/>
            <person name="Wrobel A."/>
            <person name="Rasinkangas P."/>
            <person name="Parkhill J."/>
            <person name="Rea M.C."/>
            <person name="O'Sullivan O."/>
            <person name="Ritari J."/>
            <person name="Douillard F.P."/>
            <person name="Paul Ross R."/>
            <person name="Yang R."/>
            <person name="Briner A.E."/>
            <person name="Felis G.E."/>
            <person name="de Vos W.M."/>
            <person name="Barrangou R."/>
            <person name="Klaenhammer T.R."/>
            <person name="Caufield P.W."/>
            <person name="Cui Y."/>
            <person name="Zhang H."/>
            <person name="O'Toole P.W."/>
        </authorList>
    </citation>
    <scope>NUCLEOTIDE SEQUENCE [LARGE SCALE GENOMIC DNA]</scope>
    <source>
        <strain evidence="4 5">DSM 21376</strain>
    </source>
</reference>
<dbReference type="SUPFAM" id="SSF53850">
    <property type="entry name" value="Periplasmic binding protein-like II"/>
    <property type="match status" value="1"/>
</dbReference>
<dbReference type="Gene3D" id="3.40.190.10">
    <property type="entry name" value="Periplasmic binding protein-like II"/>
    <property type="match status" value="2"/>
</dbReference>
<dbReference type="Pfam" id="PF00497">
    <property type="entry name" value="SBP_bac_3"/>
    <property type="match status" value="1"/>
</dbReference>
<organism evidence="4 5">
    <name type="scientific">Liquorilactobacillus sucicola DSM 21376 = JCM 15457</name>
    <dbReference type="NCBI Taxonomy" id="1423806"/>
    <lineage>
        <taxon>Bacteria</taxon>
        <taxon>Bacillati</taxon>
        <taxon>Bacillota</taxon>
        <taxon>Bacilli</taxon>
        <taxon>Lactobacillales</taxon>
        <taxon>Lactobacillaceae</taxon>
        <taxon>Liquorilactobacillus</taxon>
    </lineage>
</organism>
<protein>
    <submittedName>
        <fullName evidence="4">L-cystine-binding protein</fullName>
    </submittedName>
</protein>
<dbReference type="AlphaFoldDB" id="A0A0R2DU70"/>
<evidence type="ECO:0000313" key="5">
    <source>
        <dbReference type="Proteomes" id="UP000050961"/>
    </source>
</evidence>
<comment type="caution">
    <text evidence="4">The sequence shown here is derived from an EMBL/GenBank/DDBJ whole genome shotgun (WGS) entry which is preliminary data.</text>
</comment>
<dbReference type="SMART" id="SM00062">
    <property type="entry name" value="PBPb"/>
    <property type="match status" value="1"/>
</dbReference>
<dbReference type="EMBL" id="AYZF01000002">
    <property type="protein sequence ID" value="KRN07506.1"/>
    <property type="molecule type" value="Genomic_DNA"/>
</dbReference>
<evidence type="ECO:0000259" key="3">
    <source>
        <dbReference type="SMART" id="SM00062"/>
    </source>
</evidence>
<dbReference type="PANTHER" id="PTHR35936:SF18">
    <property type="entry name" value="L-CYSTINE-BINDING PROTEIN TCYJ"/>
    <property type="match status" value="1"/>
</dbReference>
<keyword evidence="1" id="KW-0732">Signal</keyword>
<keyword evidence="2" id="KW-1133">Transmembrane helix</keyword>
<dbReference type="InterPro" id="IPR001638">
    <property type="entry name" value="Solute-binding_3/MltF_N"/>
</dbReference>
<name>A0A0R2DU70_9LACO</name>
<dbReference type="PANTHER" id="PTHR35936">
    <property type="entry name" value="MEMBRANE-BOUND LYTIC MUREIN TRANSGLYCOSYLASE F"/>
    <property type="match status" value="1"/>
</dbReference>
<evidence type="ECO:0000256" key="2">
    <source>
        <dbReference type="SAM" id="Phobius"/>
    </source>
</evidence>
<gene>
    <name evidence="4" type="ORF">FD15_GL000788</name>
</gene>
<keyword evidence="2" id="KW-0472">Membrane</keyword>
<dbReference type="STRING" id="1423806.FD15_GL000788"/>
<dbReference type="Proteomes" id="UP000050961">
    <property type="component" value="Unassembled WGS sequence"/>
</dbReference>
<feature type="transmembrane region" description="Helical" evidence="2">
    <location>
        <begin position="34"/>
        <end position="52"/>
    </location>
</feature>
<evidence type="ECO:0000256" key="1">
    <source>
        <dbReference type="ARBA" id="ARBA00022729"/>
    </source>
</evidence>
<evidence type="ECO:0000313" key="4">
    <source>
        <dbReference type="EMBL" id="KRN07506.1"/>
    </source>
</evidence>
<feature type="domain" description="Solute-binding protein family 3/N-terminal" evidence="3">
    <location>
        <begin position="62"/>
        <end position="291"/>
    </location>
</feature>